<comment type="caution">
    <text evidence="1">The sequence shown here is derived from an EMBL/GenBank/DDBJ whole genome shotgun (WGS) entry which is preliminary data.</text>
</comment>
<dbReference type="VEuPathDB" id="TrichDB:TRFO_25571"/>
<evidence type="ECO:0000313" key="1">
    <source>
        <dbReference type="EMBL" id="OHT06453.1"/>
    </source>
</evidence>
<dbReference type="RefSeq" id="XP_068359589.1">
    <property type="nucleotide sequence ID" value="XM_068504445.1"/>
</dbReference>
<proteinExistence type="predicted"/>
<gene>
    <name evidence="1" type="ORF">TRFO_25571</name>
</gene>
<evidence type="ECO:0000313" key="2">
    <source>
        <dbReference type="Proteomes" id="UP000179807"/>
    </source>
</evidence>
<reference evidence="1" key="1">
    <citation type="submission" date="2016-10" db="EMBL/GenBank/DDBJ databases">
        <authorList>
            <person name="Benchimol M."/>
            <person name="Almeida L.G."/>
            <person name="Vasconcelos A.T."/>
            <person name="Perreira-Neves A."/>
            <person name="Rosa I.A."/>
            <person name="Tasca T."/>
            <person name="Bogo M.R."/>
            <person name="de Souza W."/>
        </authorList>
    </citation>
    <scope>NUCLEOTIDE SEQUENCE [LARGE SCALE GENOMIC DNA]</scope>
    <source>
        <strain evidence="1">K</strain>
    </source>
</reference>
<keyword evidence="2" id="KW-1185">Reference proteome</keyword>
<sequence>MQCTPFAEIINKFEKQLEEGEIDKATNQLHHVSSRLNPKIFHSTQCNIVALFTDIMTHVLPTTKHRNDKLRTRATKFLNHWFYIFASFLPQDYFIVVKNLYDSGNVKYMESTIAPFVESFKYCQEKELYVNIFYNIVKEVEFNAVNSLPEGTWHIIKDYHTEDRVCEMIRLYIEHETNEDGVAILILKNHKKFLELMFQTAHLKFIDKCLKSVPKDLNYDVFTLSARVSDALFLDGGNLSLAYDIIPMIVKSNLDDIQAVAYRPFWTSACNYLHQRNSTSCLYALHSGWKNDLVSKEDIIPFLKLDMNTDQRYRLASFQIGIDFFDEPDFQPKMLDMIKEISITRNNPIFCCLVDNLNLLFNKISAFDKHTAISIVNSVMNPIPYDEYLPNFILKFLNSIDLDEPEFTFSPVEVVYKYMNILDEAIVPELKKLIHKIGMIVDFKKIDWFDLSILLSLHVTDVVDPALIHELLIFDYIHISLIPLAIDLITKSGESLYFDYALGTLIKVVKKFGFNLNSELEKRGFRSIRCDKTWIDDSILSHSFNKTSVLISHSNLGKVAISIVNYIISIFDQVEPSKKVIDALALVSKFLLHINIEVATSLLLTVQCEEPRIVDEITNEVIKQISYAEPEVIIEFLLKMKGPEETLNLAKEQVHKVISINYNIAKEFAPVIEQPLEIMPTFEAFEGIEKHHEWVEKCRKEIPENKLISPRKEEPLIEEEIKEEHFELQQITIEKGIEQIGDGYKYDLINLFYFSKKELPIPIQEVEEFVISNASDVRLIIGFFYYSYNHNYHTTRAEQWTKIIKFTRDEKNLYAASLFLLTLTGVKLNNLPVYLSTFLLTGLRSLGYYMLTKKNLTIAFRAETAMRWFFIRSIINLDIDYFADDSLILAEFSDPSTQTTIFKNFFNKLPVQENIDLLMATFISLTHVYFIPQKIIHLRPYPLVHVCLYHLKYIGGMPPTIKLEDAFINSLLAALEKQPFFPVVFFTFFAYVRLSDAQFKRVHDLLEPRTSSSGSFFRFLLPAAYFDRPDVKMVIDEKAAIHFSNRPPSYSRAFYRSLMLPFTPMLPQKLIVEICDLLCPVFPPFSYNALNMWSTMNNYDKIIYQKYPANAMEKFKIVSNETVDIYRSTMCDPLYKKRKDITRRVVKASFSAQSSPPFALDIVDAILSMGHGTGFKDCLHEAKIVNMPNFLCFCLVFKHADKILNIPTLKQEVADLIEDPERKEIFLNLDKPENIEKLIHPSLTKE</sequence>
<dbReference type="Proteomes" id="UP000179807">
    <property type="component" value="Unassembled WGS sequence"/>
</dbReference>
<dbReference type="AlphaFoldDB" id="A0A1J4KAH2"/>
<organism evidence="1 2">
    <name type="scientific">Tritrichomonas foetus</name>
    <dbReference type="NCBI Taxonomy" id="1144522"/>
    <lineage>
        <taxon>Eukaryota</taxon>
        <taxon>Metamonada</taxon>
        <taxon>Parabasalia</taxon>
        <taxon>Tritrichomonadida</taxon>
        <taxon>Tritrichomonadidae</taxon>
        <taxon>Tritrichomonas</taxon>
    </lineage>
</organism>
<accession>A0A1J4KAH2</accession>
<dbReference type="GeneID" id="94839149"/>
<name>A0A1J4KAH2_9EUKA</name>
<dbReference type="OrthoDB" id="10691560at2759"/>
<dbReference type="EMBL" id="MLAK01000726">
    <property type="protein sequence ID" value="OHT06453.1"/>
    <property type="molecule type" value="Genomic_DNA"/>
</dbReference>
<protein>
    <submittedName>
        <fullName evidence="1">Uncharacterized protein</fullName>
    </submittedName>
</protein>